<dbReference type="RefSeq" id="WP_025294039.1">
    <property type="nucleotide sequence ID" value="NZ_CP006644.1"/>
</dbReference>
<dbReference type="eggNOG" id="COG5400">
    <property type="taxonomic scope" value="Bacteria"/>
</dbReference>
<dbReference type="EMBL" id="CP006644">
    <property type="protein sequence ID" value="AHE55879.1"/>
    <property type="molecule type" value="Genomic_DNA"/>
</dbReference>
<evidence type="ECO:0008006" key="5">
    <source>
        <dbReference type="Google" id="ProtNLM"/>
    </source>
</evidence>
<evidence type="ECO:0000313" key="3">
    <source>
        <dbReference type="EMBL" id="AHE55879.1"/>
    </source>
</evidence>
<feature type="signal peptide" evidence="2">
    <location>
        <begin position="1"/>
        <end position="26"/>
    </location>
</feature>
<dbReference type="KEGG" id="ssan:NX02_21200"/>
<proteinExistence type="predicted"/>
<evidence type="ECO:0000256" key="1">
    <source>
        <dbReference type="SAM" id="MobiDB-lite"/>
    </source>
</evidence>
<name>W0AD93_9SPHN</name>
<reference evidence="3 4" key="1">
    <citation type="submission" date="2013-07" db="EMBL/GenBank/DDBJ databases">
        <title>Completed genome of Sphingomonas sanxanigenens NX02.</title>
        <authorList>
            <person name="Ma T."/>
            <person name="Huang H."/>
            <person name="Wu M."/>
            <person name="Li X."/>
            <person name="Li G."/>
        </authorList>
    </citation>
    <scope>NUCLEOTIDE SEQUENCE [LARGE SCALE GENOMIC DNA]</scope>
    <source>
        <strain evidence="3 4">NX02</strain>
    </source>
</reference>
<dbReference type="OrthoDB" id="9796051at2"/>
<feature type="compositionally biased region" description="Low complexity" evidence="1">
    <location>
        <begin position="77"/>
        <end position="89"/>
    </location>
</feature>
<dbReference type="HOGENOM" id="CLU_077638_0_0_5"/>
<protein>
    <recommendedName>
        <fullName evidence="5">DUF1134 domain-containing protein</fullName>
    </recommendedName>
</protein>
<evidence type="ECO:0000313" key="4">
    <source>
        <dbReference type="Proteomes" id="UP000018851"/>
    </source>
</evidence>
<dbReference type="PATRIC" id="fig|1123269.5.peg.4150"/>
<dbReference type="Pfam" id="PF06577">
    <property type="entry name" value="EipA"/>
    <property type="match status" value="1"/>
</dbReference>
<dbReference type="AlphaFoldDB" id="W0AD93"/>
<gene>
    <name evidence="3" type="ORF">NX02_21200</name>
</gene>
<feature type="chain" id="PRO_5004785125" description="DUF1134 domain-containing protein" evidence="2">
    <location>
        <begin position="27"/>
        <end position="277"/>
    </location>
</feature>
<sequence length="277" mass="28600">MLSRISGMTAVLAAAALLIGAVPAAAQIREVDPDAAIDADLVPGAPASRAAEQDTRVSRAPADSSYPDGGDIDGDLADGSLADGSADGAPVDDGGLPPADGQRAPVATASTVPQANGPTYKKDDLIGAAEGVFGKGAKGLAELIEKVLKDQGEPNAYIAGREASGAFVVGLRYGSGTLFHKVEGERAAYWTGPSLGFDVGGNASKTFVLVYNLYDSQELYKRFPAGEGNAYFVGGFTASYLRSGDTVLIPIRLGVGYRLGISAGYMKFSEKQKWMPF</sequence>
<feature type="region of interest" description="Disordered" evidence="1">
    <location>
        <begin position="46"/>
        <end position="115"/>
    </location>
</feature>
<dbReference type="STRING" id="1123269.NX02_21200"/>
<dbReference type="InterPro" id="IPR008325">
    <property type="entry name" value="EipA-like"/>
</dbReference>
<accession>W0AD93</accession>
<keyword evidence="2" id="KW-0732">Signal</keyword>
<evidence type="ECO:0000256" key="2">
    <source>
        <dbReference type="SAM" id="SignalP"/>
    </source>
</evidence>
<organism evidence="3 4">
    <name type="scientific">Sphingomonas sanxanigenens DSM 19645 = NX02</name>
    <dbReference type="NCBI Taxonomy" id="1123269"/>
    <lineage>
        <taxon>Bacteria</taxon>
        <taxon>Pseudomonadati</taxon>
        <taxon>Pseudomonadota</taxon>
        <taxon>Alphaproteobacteria</taxon>
        <taxon>Sphingomonadales</taxon>
        <taxon>Sphingomonadaceae</taxon>
        <taxon>Sphingomonas</taxon>
    </lineage>
</organism>
<dbReference type="Proteomes" id="UP000018851">
    <property type="component" value="Chromosome"/>
</dbReference>
<keyword evidence="4" id="KW-1185">Reference proteome</keyword>